<dbReference type="Gene3D" id="2.30.30.1190">
    <property type="match status" value="1"/>
</dbReference>
<feature type="zinc finger region" description="C3H1-type" evidence="5">
    <location>
        <begin position="568"/>
        <end position="596"/>
    </location>
</feature>
<feature type="compositionally biased region" description="Basic and acidic residues" evidence="6">
    <location>
        <begin position="749"/>
        <end position="764"/>
    </location>
</feature>
<protein>
    <recommendedName>
        <fullName evidence="7">C3H1-type domain-containing protein</fullName>
    </recommendedName>
</protein>
<evidence type="ECO:0000256" key="3">
    <source>
        <dbReference type="ARBA" id="ARBA00022771"/>
    </source>
</evidence>
<proteinExistence type="predicted"/>
<keyword evidence="9" id="KW-1185">Reference proteome</keyword>
<sequence length="873" mass="94953">MENSSNPRNVDAWRAQLSSIPYLQRPPVHSQTFRQLAFIFAHFGDEPLRSQFAEFVPEHLRSGQGNRSDESAREKESQHSHINGFAPEFARPCTDDDGHNDLVVANQKEASSELNGANSVEDGKSDCQIETVIEKNAGVMSKEQNVHVSGAVLIEPGQVTGDKENDKVVSGGSRTGDGSAEVINCQDHLSNIEKMLMDESENMGKLLHDNDESSFNISEGLDSFWNMDVIGDGSITVEKGEEGGIAPLEGLIAAETGSEKKDMEIEVYRGGVNYPHVAIDGGPEEGEINDGSGVCDLSADIFAEDAMTIEKKKTEKEKVSEPVSNKDVFTFNAQAAENHRGTGSNNNSEGLLDNEGKAAKSNVRGSDYDEIICKSASVGRSKIKEGRKAARKDTAVKSRKNKNQVTQTEEILNNPVSCGGEALPLGRTLKEHANENGGNMSAVTCCAISDEKLGPSSDEKIEKKEVSDISKKRKRGPSSEERKAKKKQKERKRRAEKNRKLGVRRLKIQPVLKPKPVEHCRHYLRGRCHEGEKCKFSHDVMPLTKSKPCFHFARQICMKGDDCPYDHELSKYPCHNFVREGFCSRGDRCMFSHKTPAKENFKSSVDVSKSEQKSLAPPDKSNSKQHLNSGASCSSETLAPRSPKVNVAICKQDQSERAPGGLSFFSFGKSLLDNFSKQKQVISYPKNGNGVETGILPSQGSSGSLLNSNEMSEGSQTLSAPRGISFLSFGTTSSNNSGDNKPHGMPTQRGDHFDSSVRDKESTDRFQLPNVKPQDLQSSPISSVLRSKRVEDGEVKGTPNTVPRALLSTLAFAAKYESVIKMNPSVGASPAANSVEVNKTPGAGSSSGAMENEPMNASAVFDLLYGGSSKETK</sequence>
<evidence type="ECO:0000313" key="8">
    <source>
        <dbReference type="EMBL" id="GMH04088.1"/>
    </source>
</evidence>
<feature type="compositionally biased region" description="Polar residues" evidence="6">
    <location>
        <begin position="831"/>
        <end position="849"/>
    </location>
</feature>
<feature type="domain" description="C3H1-type" evidence="7">
    <location>
        <begin position="514"/>
        <end position="541"/>
    </location>
</feature>
<feature type="compositionally biased region" description="Basic and acidic residues" evidence="6">
    <location>
        <begin position="383"/>
        <end position="396"/>
    </location>
</feature>
<evidence type="ECO:0000313" key="9">
    <source>
        <dbReference type="Proteomes" id="UP001279734"/>
    </source>
</evidence>
<dbReference type="GO" id="GO:0003723">
    <property type="term" value="F:RNA binding"/>
    <property type="evidence" value="ECO:0007669"/>
    <property type="project" value="InterPro"/>
</dbReference>
<gene>
    <name evidence="8" type="ORF">Nepgr_005927</name>
</gene>
<feature type="region of interest" description="Disordered" evidence="6">
    <location>
        <begin position="454"/>
        <end position="501"/>
    </location>
</feature>
<dbReference type="EMBL" id="BSYO01000004">
    <property type="protein sequence ID" value="GMH04088.1"/>
    <property type="molecule type" value="Genomic_DNA"/>
</dbReference>
<dbReference type="PANTHER" id="PTHR13119:SF12">
    <property type="entry name" value="PROTEIN SUPPRESSOR OF SABLE"/>
    <property type="match status" value="1"/>
</dbReference>
<dbReference type="GO" id="GO:0005634">
    <property type="term" value="C:nucleus"/>
    <property type="evidence" value="ECO:0007669"/>
    <property type="project" value="TreeGrafter"/>
</dbReference>
<feature type="domain" description="C3H1-type" evidence="7">
    <location>
        <begin position="568"/>
        <end position="596"/>
    </location>
</feature>
<reference evidence="8" key="1">
    <citation type="submission" date="2023-05" db="EMBL/GenBank/DDBJ databases">
        <title>Nepenthes gracilis genome sequencing.</title>
        <authorList>
            <person name="Fukushima K."/>
        </authorList>
    </citation>
    <scope>NUCLEOTIDE SEQUENCE</scope>
    <source>
        <strain evidence="8">SING2019-196</strain>
    </source>
</reference>
<evidence type="ECO:0000256" key="5">
    <source>
        <dbReference type="PROSITE-ProRule" id="PRU00723"/>
    </source>
</evidence>
<name>A0AAD3S477_NEPGR</name>
<feature type="zinc finger region" description="C3H1-type" evidence="5">
    <location>
        <begin position="543"/>
        <end position="567"/>
    </location>
</feature>
<dbReference type="PANTHER" id="PTHR13119">
    <property type="entry name" value="ZINC FINGER CCCH DOMAIN-CONTAINING PROTEI"/>
    <property type="match status" value="1"/>
</dbReference>
<dbReference type="InterPro" id="IPR000571">
    <property type="entry name" value="Znf_CCCH"/>
</dbReference>
<keyword evidence="3 5" id="KW-0863">Zinc-finger</keyword>
<evidence type="ECO:0000256" key="2">
    <source>
        <dbReference type="ARBA" id="ARBA00022737"/>
    </source>
</evidence>
<dbReference type="Pfam" id="PF14608">
    <property type="entry name" value="zf-CCCH_2"/>
    <property type="match status" value="3"/>
</dbReference>
<dbReference type="InterPro" id="IPR036855">
    <property type="entry name" value="Znf_CCCH_sf"/>
</dbReference>
<dbReference type="AlphaFoldDB" id="A0AAD3S477"/>
<feature type="compositionally biased region" description="Polar residues" evidence="6">
    <location>
        <begin position="728"/>
        <end position="739"/>
    </location>
</feature>
<feature type="domain" description="C3H1-type" evidence="7">
    <location>
        <begin position="543"/>
        <end position="567"/>
    </location>
</feature>
<keyword evidence="4 5" id="KW-0862">Zinc</keyword>
<feature type="compositionally biased region" description="Basic residues" evidence="6">
    <location>
        <begin position="484"/>
        <end position="501"/>
    </location>
</feature>
<feature type="compositionally biased region" description="Basic and acidic residues" evidence="6">
    <location>
        <begin position="60"/>
        <end position="79"/>
    </location>
</feature>
<organism evidence="8 9">
    <name type="scientific">Nepenthes gracilis</name>
    <name type="common">Slender pitcher plant</name>
    <dbReference type="NCBI Taxonomy" id="150966"/>
    <lineage>
        <taxon>Eukaryota</taxon>
        <taxon>Viridiplantae</taxon>
        <taxon>Streptophyta</taxon>
        <taxon>Embryophyta</taxon>
        <taxon>Tracheophyta</taxon>
        <taxon>Spermatophyta</taxon>
        <taxon>Magnoliopsida</taxon>
        <taxon>eudicotyledons</taxon>
        <taxon>Gunneridae</taxon>
        <taxon>Pentapetalae</taxon>
        <taxon>Caryophyllales</taxon>
        <taxon>Nepenthaceae</taxon>
        <taxon>Nepenthes</taxon>
    </lineage>
</organism>
<dbReference type="Gene3D" id="4.10.1000.10">
    <property type="entry name" value="Zinc finger, CCCH-type"/>
    <property type="match status" value="1"/>
</dbReference>
<accession>A0AAD3S477</accession>
<evidence type="ECO:0000256" key="6">
    <source>
        <dbReference type="SAM" id="MobiDB-lite"/>
    </source>
</evidence>
<comment type="caution">
    <text evidence="8">The sequence shown here is derived from an EMBL/GenBank/DDBJ whole genome shotgun (WGS) entry which is preliminary data.</text>
</comment>
<dbReference type="SUPFAM" id="SSF90229">
    <property type="entry name" value="CCCH zinc finger"/>
    <property type="match status" value="2"/>
</dbReference>
<feature type="compositionally biased region" description="Low complexity" evidence="6">
    <location>
        <begin position="698"/>
        <end position="713"/>
    </location>
</feature>
<feature type="region of interest" description="Disordered" evidence="6">
    <location>
        <begin position="60"/>
        <end position="100"/>
    </location>
</feature>
<feature type="compositionally biased region" description="Polar residues" evidence="6">
    <location>
        <begin position="624"/>
        <end position="637"/>
    </location>
</feature>
<dbReference type="Proteomes" id="UP001279734">
    <property type="component" value="Unassembled WGS sequence"/>
</dbReference>
<feature type="compositionally biased region" description="Basic and acidic residues" evidence="6">
    <location>
        <begin position="454"/>
        <end position="470"/>
    </location>
</feature>
<dbReference type="GO" id="GO:0045892">
    <property type="term" value="P:negative regulation of DNA-templated transcription"/>
    <property type="evidence" value="ECO:0007669"/>
    <property type="project" value="InterPro"/>
</dbReference>
<evidence type="ECO:0000256" key="4">
    <source>
        <dbReference type="ARBA" id="ARBA00022833"/>
    </source>
</evidence>
<evidence type="ECO:0000256" key="1">
    <source>
        <dbReference type="ARBA" id="ARBA00022723"/>
    </source>
</evidence>
<feature type="region of interest" description="Disordered" evidence="6">
    <location>
        <begin position="693"/>
        <end position="781"/>
    </location>
</feature>
<feature type="region of interest" description="Disordered" evidence="6">
    <location>
        <begin position="383"/>
        <end position="409"/>
    </location>
</feature>
<evidence type="ECO:0000259" key="7">
    <source>
        <dbReference type="PROSITE" id="PS50103"/>
    </source>
</evidence>
<dbReference type="SMART" id="SM00356">
    <property type="entry name" value="ZnF_C3H1"/>
    <property type="match status" value="3"/>
</dbReference>
<dbReference type="PROSITE" id="PS50103">
    <property type="entry name" value="ZF_C3H1"/>
    <property type="match status" value="3"/>
</dbReference>
<dbReference type="InterPro" id="IPR045124">
    <property type="entry name" value="Su(sable)-like"/>
</dbReference>
<feature type="region of interest" description="Disordered" evidence="6">
    <location>
        <begin position="826"/>
        <end position="853"/>
    </location>
</feature>
<feature type="zinc finger region" description="C3H1-type" evidence="5">
    <location>
        <begin position="514"/>
        <end position="541"/>
    </location>
</feature>
<feature type="region of interest" description="Disordered" evidence="6">
    <location>
        <begin position="600"/>
        <end position="638"/>
    </location>
</feature>
<keyword evidence="2" id="KW-0677">Repeat</keyword>
<keyword evidence="1 5" id="KW-0479">Metal-binding</keyword>
<dbReference type="GO" id="GO:0008270">
    <property type="term" value="F:zinc ion binding"/>
    <property type="evidence" value="ECO:0007669"/>
    <property type="project" value="UniProtKB-KW"/>
</dbReference>